<dbReference type="Pfam" id="PF13639">
    <property type="entry name" value="zf-RING_2"/>
    <property type="match status" value="1"/>
</dbReference>
<evidence type="ECO:0000256" key="17">
    <source>
        <dbReference type="SAM" id="MobiDB-lite"/>
    </source>
</evidence>
<keyword evidence="9 16" id="KW-0479">Metal-binding</keyword>
<keyword evidence="12 16" id="KW-0833">Ubl conjugation pathway</keyword>
<dbReference type="UniPathway" id="UPA00143"/>
<feature type="compositionally biased region" description="Basic residues" evidence="17">
    <location>
        <begin position="1"/>
        <end position="11"/>
    </location>
</feature>
<feature type="domain" description="RING-type" evidence="18">
    <location>
        <begin position="1767"/>
        <end position="1814"/>
    </location>
</feature>
<dbReference type="GO" id="GO:0061630">
    <property type="term" value="F:ubiquitin protein ligase activity"/>
    <property type="evidence" value="ECO:0007669"/>
    <property type="project" value="UniProtKB-UniRule"/>
</dbReference>
<evidence type="ECO:0000256" key="6">
    <source>
        <dbReference type="ARBA" id="ARBA00017157"/>
    </source>
</evidence>
<dbReference type="Gene3D" id="3.30.40.10">
    <property type="entry name" value="Zinc/RING finger domain, C3HC4 (zinc finger)"/>
    <property type="match status" value="1"/>
</dbReference>
<dbReference type="InterPro" id="IPR054476">
    <property type="entry name" value="Ltn1_N"/>
</dbReference>
<dbReference type="GO" id="GO:0005829">
    <property type="term" value="C:cytosol"/>
    <property type="evidence" value="ECO:0007669"/>
    <property type="project" value="UniProtKB-SubCell"/>
</dbReference>
<comment type="pathway">
    <text evidence="3 16">Protein modification; protein ubiquitination.</text>
</comment>
<dbReference type="InterPro" id="IPR011989">
    <property type="entry name" value="ARM-like"/>
</dbReference>
<sequence>MGGKNKQRTKGNVRPSSSSRAAEALSRESGVIPGFVGFDATANLDLSYVPAVAGVDEIDNLVDAEFRLVLRKMSKRDVTTRLKAVQDFASMCQERDSEVVKGVLPYWSRIYCKISVDHDRRIREATQQAFEQLVLKVGRSLAPFLKSLMGHWILSQCDPYTPSASAACQAFQAAFSASKQPEALNFCKDEILNVSKNGNCVKHAFVFIYNLKYDSVLQVIQDILLKETADTLSDTQNVTAEEKEAKYVRMLTCSLLGVKRLLSLVQPTDTAALEQKLSDLVKSGKFWKYSKHKTAQVRGAFFQLVCALCEFTPGLVVSQAAPLCPAVLLSIDDTDPAVLPSVWEAVLHVVSTVPDCWTHVNAKKGFLPKLWALLKEGGKGMAKALHPNLMPLLSKLPQEITSPSLDFYSTFFTSFIQGLPSERAASSPSESAVIVTSVVECLRYCILIRGTAYCTTPMKMKISKKLRTMLISQQLLPLLAKALGSPSLRNGPLFLMVTEMLWSWEKKAGLHGDDVSSNRDIFQLLLADFWQELRILFVPNVNTEEADLQRLEGMATLLQVMCHPETGNKRHPQKKKSVKICLEKEEDSENTGAKGGSVEHTAHPVSEPVKEPAFGSLKTQHLEDLVCQLVQLCLAQVNDNKSETHLVFLSLLLRSFHTPRVFKTLVGDKLNDTEQQHPVKNPAMQFLLEQVVLWLSETGRTDIDHLVEIIFSSLSCCSSQETTCILNHISMVTEFGESDQLLYFFNPKTLHSCGDWLKGSVLGEQLLGLVEELCRIDGGSAVSAYSAGDHRWALISLVLSQNHNNESLIGEVYMEKILEKLHVTLSKTKSLSDEGNLLPLISFICDVTFTFFSTVQDCFSLLSAQDLLFTVFQFTAQDQTRSLLTDPLFQKLWAVCKTGVQSLAQNSECEVKEGSFLHSAAVWVKHQMLTSSLDLDGFRVLVQAVQAIVETVVASSGHDSPLLIHFLSALMPSQPQWKRIRQDLPLQWVKSPLLSSRYRGVCEQPSVDVWKSKVSTRLPAHLCAAAMLSKVAQLSAFSPSEQEADCPSHQQNLKYTVSELLYTLQWCKEVGYNPALVASYHSLLVEWGLPGQLYNLLPLEDVLETLYSRSVADGDLWSLTLGDYIHVNKLAETHSAKLRKLYSSADRFLRLSATQLNTVQVLCPIMAQEDKESLAALAVNGIISWRETDSEDTHTHAHTHMPKFTFGILDWKFVLCVIDVYECLAVLLCCLKADTPVQNELLQSVVATMMEWRSTNENWFLFDSDLSKATTQELNLAVEMMRLLSWLVSHRPTVLESSQWDFLLCSMLAWLEVAKENVRSLWNPWVQLFFCEDAALITSLNQFFTALPPDVLEKLPPELSGEWTDFFIDGIYNVLLPLPASITDAFSEPDDPVFPLVVLQSVGQALIYVPVEKLIHNSLKPRFIASQKTNLPDGLQTLLNTFCPQLLFRARPLQITTYHLLDKIMPELPAWDKDHKFDDEEDEPCLSPPASLMTLLSTCEDLCENILAGVQVGEFAVVQPLSMEFSCILGYLLAWKLLLTFFKSSPTDLRALYAQYLKRNGSLNKLLLFLFKLMPENPVYPGQGTETKESKTFFTESLSLDVDKSVNVRCELPHLACSVYYSTLQDMPAMVRLWWNSQEKRVSTVVEKFTVKYISPVLSAQEISSVQLSDQLSDSMAVKARSAAREVIATYSVDDIFIELVIQLPQNYPLGSIAVDSGRRVGIALQQWRNWMLQLSTYLTHQNGSIMEGLTLWKNNVDKRFEGVEDCMICFSVIHGSNYSLPKKACRTCKKKFHSACLYKWFTSSNKSTCPLCRETFF</sequence>
<comment type="similarity">
    <text evidence="4 16">Belongs to the LTN1 family.</text>
</comment>
<keyword evidence="7" id="KW-0963">Cytoplasm</keyword>
<dbReference type="PANTHER" id="PTHR12389:SF0">
    <property type="entry name" value="E3 UBIQUITIN-PROTEIN LIGASE LISTERIN"/>
    <property type="match status" value="1"/>
</dbReference>
<keyword evidence="13 16" id="KW-0862">Zinc</keyword>
<evidence type="ECO:0000256" key="9">
    <source>
        <dbReference type="ARBA" id="ARBA00022723"/>
    </source>
</evidence>
<proteinExistence type="inferred from homology"/>
<gene>
    <name evidence="19" type="ORF">GSTENG00018943001</name>
</gene>
<reference evidence="19" key="2">
    <citation type="submission" date="2004-02" db="EMBL/GenBank/DDBJ databases">
        <authorList>
            <consortium name="Genoscope"/>
            <consortium name="Whitehead Institute Centre for Genome Research"/>
        </authorList>
    </citation>
    <scope>NUCLEOTIDE SEQUENCE</scope>
</reference>
<dbReference type="InterPro" id="IPR056241">
    <property type="entry name" value="LTN1_HEAT_5th"/>
</dbReference>
<evidence type="ECO:0000256" key="14">
    <source>
        <dbReference type="ARBA" id="ARBA00032366"/>
    </source>
</evidence>
<dbReference type="InterPro" id="IPR039795">
    <property type="entry name" value="LTN1/Rkr1"/>
</dbReference>
<evidence type="ECO:0000256" key="4">
    <source>
        <dbReference type="ARBA" id="ARBA00007997"/>
    </source>
</evidence>
<dbReference type="EC" id="2.3.2.27" evidence="5 16"/>
<dbReference type="PANTHER" id="PTHR12389">
    <property type="entry name" value="ZINC FINGER PROTEIN 294"/>
    <property type="match status" value="1"/>
</dbReference>
<keyword evidence="8 16" id="KW-0808">Transferase</keyword>
<feature type="non-terminal residue" evidence="19">
    <location>
        <position position="1"/>
    </location>
</feature>
<evidence type="ECO:0000256" key="2">
    <source>
        <dbReference type="ARBA" id="ARBA00004514"/>
    </source>
</evidence>
<protein>
    <recommendedName>
        <fullName evidence="6 16">E3 ubiquitin-protein ligase listerin</fullName>
        <ecNumber evidence="5 16">2.3.2.27</ecNumber>
    </recommendedName>
    <alternativeName>
        <fullName evidence="14 16">RING-type E3 ubiquitin transferase listerin</fullName>
    </alternativeName>
</protein>
<dbReference type="InterPro" id="IPR054478">
    <property type="entry name" value="LTN1_UBC"/>
</dbReference>
<comment type="function">
    <text evidence="16">E3 ubiquitin-protein ligase. Component of the ribosome quality control complex (RQC), a ribosome-associated complex that mediates ubiquitination and extraction of incompletely synthesized nascent chains for proteasomal degradation.</text>
</comment>
<evidence type="ECO:0000256" key="12">
    <source>
        <dbReference type="ARBA" id="ARBA00022786"/>
    </source>
</evidence>
<comment type="subcellular location">
    <subcellularLocation>
        <location evidence="2">Cytoplasm</location>
        <location evidence="2">Cytosol</location>
    </subcellularLocation>
</comment>
<evidence type="ECO:0000256" key="15">
    <source>
        <dbReference type="PROSITE-ProRule" id="PRU00175"/>
    </source>
</evidence>
<dbReference type="GO" id="GO:1990116">
    <property type="term" value="P:ribosome-associated ubiquitin-dependent protein catabolic process"/>
    <property type="evidence" value="ECO:0007669"/>
    <property type="project" value="UniProtKB-UniRule"/>
</dbReference>
<dbReference type="InterPro" id="IPR039804">
    <property type="entry name" value="RING-CH-C4HC3_LTN1"/>
</dbReference>
<organism evidence="19">
    <name type="scientific">Tetraodon nigroviridis</name>
    <name type="common">Spotted green pufferfish</name>
    <name type="synonym">Chelonodon nigroviridis</name>
    <dbReference type="NCBI Taxonomy" id="99883"/>
    <lineage>
        <taxon>Eukaryota</taxon>
        <taxon>Metazoa</taxon>
        <taxon>Chordata</taxon>
        <taxon>Craniata</taxon>
        <taxon>Vertebrata</taxon>
        <taxon>Euteleostomi</taxon>
        <taxon>Actinopterygii</taxon>
        <taxon>Neopterygii</taxon>
        <taxon>Teleostei</taxon>
        <taxon>Neoteleostei</taxon>
        <taxon>Acanthomorphata</taxon>
        <taxon>Eupercaria</taxon>
        <taxon>Tetraodontiformes</taxon>
        <taxon>Tetradontoidea</taxon>
        <taxon>Tetraodontidae</taxon>
        <taxon>Tetraodon</taxon>
    </lineage>
</organism>
<keyword evidence="10" id="KW-0677">Repeat</keyword>
<dbReference type="GO" id="GO:0043023">
    <property type="term" value="F:ribosomal large subunit binding"/>
    <property type="evidence" value="ECO:0007669"/>
    <property type="project" value="TreeGrafter"/>
</dbReference>
<evidence type="ECO:0000256" key="11">
    <source>
        <dbReference type="ARBA" id="ARBA00022771"/>
    </source>
</evidence>
<feature type="region of interest" description="Disordered" evidence="17">
    <location>
        <begin position="1"/>
        <end position="22"/>
    </location>
</feature>
<dbReference type="InterPro" id="IPR001841">
    <property type="entry name" value="Znf_RING"/>
</dbReference>
<comment type="caution">
    <text evidence="19">The sequence shown here is derived from an EMBL/GenBank/DDBJ whole genome shotgun (WGS) entry which is preliminary data.</text>
</comment>
<dbReference type="PROSITE" id="PS50089">
    <property type="entry name" value="ZF_RING_2"/>
    <property type="match status" value="1"/>
</dbReference>
<dbReference type="Gene3D" id="1.25.10.10">
    <property type="entry name" value="Leucine-rich Repeat Variant"/>
    <property type="match status" value="1"/>
</dbReference>
<evidence type="ECO:0000256" key="3">
    <source>
        <dbReference type="ARBA" id="ARBA00004906"/>
    </source>
</evidence>
<dbReference type="Pfam" id="PF22958">
    <property type="entry name" value="Ltn1_1st"/>
    <property type="match status" value="2"/>
</dbReference>
<evidence type="ECO:0000256" key="5">
    <source>
        <dbReference type="ARBA" id="ARBA00012483"/>
    </source>
</evidence>
<evidence type="ECO:0000313" key="19">
    <source>
        <dbReference type="EMBL" id="CAG00481.1"/>
    </source>
</evidence>
<dbReference type="OrthoDB" id="6108at2759"/>
<dbReference type="Pfam" id="PF22999">
    <property type="entry name" value="LTN1_E3_ligase_6th"/>
    <property type="match status" value="1"/>
</dbReference>
<dbReference type="GO" id="GO:0072344">
    <property type="term" value="P:rescue of stalled ribosome"/>
    <property type="evidence" value="ECO:0007669"/>
    <property type="project" value="UniProtKB-UniRule"/>
</dbReference>
<dbReference type="SUPFAM" id="SSF48371">
    <property type="entry name" value="ARM repeat"/>
    <property type="match status" value="1"/>
</dbReference>
<dbReference type="FunFam" id="3.30.40.10:FF:000038">
    <property type="entry name" value="E3 ubiquitin-protein ligase listerin"/>
    <property type="match status" value="1"/>
</dbReference>
<accession>Q4SFV1</accession>
<evidence type="ECO:0000256" key="16">
    <source>
        <dbReference type="RuleBase" id="RU367090"/>
    </source>
</evidence>
<dbReference type="SMART" id="SM00744">
    <property type="entry name" value="RINGv"/>
    <property type="match status" value="1"/>
</dbReference>
<keyword evidence="11 15" id="KW-0863">Zinc-finger</keyword>
<reference evidence="19" key="1">
    <citation type="journal article" date="2004" name="Nature">
        <title>Genome duplication in the teleost fish Tetraodon nigroviridis reveals the early vertebrate proto-karyotype.</title>
        <authorList>
            <person name="Jaillon O."/>
            <person name="Aury J.-M."/>
            <person name="Brunet F."/>
            <person name="Petit J.-L."/>
            <person name="Stange-Thomann N."/>
            <person name="Mauceli E."/>
            <person name="Bouneau L."/>
            <person name="Fischer C."/>
            <person name="Ozouf-Costaz C."/>
            <person name="Bernot A."/>
            <person name="Nicaud S."/>
            <person name="Jaffe D."/>
            <person name="Fisher S."/>
            <person name="Lutfalla G."/>
            <person name="Dossat C."/>
            <person name="Segurens B."/>
            <person name="Dasilva C."/>
            <person name="Salanoubat M."/>
            <person name="Levy M."/>
            <person name="Boudet N."/>
            <person name="Castellano S."/>
            <person name="Anthouard V."/>
            <person name="Jubin C."/>
            <person name="Castelli V."/>
            <person name="Katinka M."/>
            <person name="Vacherie B."/>
            <person name="Biemont C."/>
            <person name="Skalli Z."/>
            <person name="Cattolico L."/>
            <person name="Poulain J."/>
            <person name="De Berardinis V."/>
            <person name="Cruaud C."/>
            <person name="Duprat S."/>
            <person name="Brottier P."/>
            <person name="Coutanceau J.-P."/>
            <person name="Gouzy J."/>
            <person name="Parra G."/>
            <person name="Lardier G."/>
            <person name="Chapple C."/>
            <person name="McKernan K.J."/>
            <person name="McEwan P."/>
            <person name="Bosak S."/>
            <person name="Kellis M."/>
            <person name="Volff J.-N."/>
            <person name="Guigo R."/>
            <person name="Zody M.C."/>
            <person name="Mesirov J."/>
            <person name="Lindblad-Toh K."/>
            <person name="Birren B."/>
            <person name="Nusbaum C."/>
            <person name="Kahn D."/>
            <person name="Robinson-Rechavi M."/>
            <person name="Laudet V."/>
            <person name="Schachter V."/>
            <person name="Quetier F."/>
            <person name="Saurin W."/>
            <person name="Scarpelli C."/>
            <person name="Wincker P."/>
            <person name="Lander E.S."/>
            <person name="Weissenbach J."/>
            <person name="Roest Crollius H."/>
        </authorList>
    </citation>
    <scope>NUCLEOTIDE SEQUENCE [LARGE SCALE GENOMIC DNA]</scope>
</reference>
<dbReference type="InterPro" id="IPR016024">
    <property type="entry name" value="ARM-type_fold"/>
</dbReference>
<comment type="catalytic activity">
    <reaction evidence="1 16">
        <text>S-ubiquitinyl-[E2 ubiquitin-conjugating enzyme]-L-cysteine + [acceptor protein]-L-lysine = [E2 ubiquitin-conjugating enzyme]-L-cysteine + N(6)-ubiquitinyl-[acceptor protein]-L-lysine.</text>
        <dbReference type="EC" id="2.3.2.27"/>
    </reaction>
</comment>
<dbReference type="GO" id="GO:0008270">
    <property type="term" value="F:zinc ion binding"/>
    <property type="evidence" value="ECO:0007669"/>
    <property type="project" value="UniProtKB-KW"/>
</dbReference>
<dbReference type="GO" id="GO:1990112">
    <property type="term" value="C:RQC complex"/>
    <property type="evidence" value="ECO:0007669"/>
    <property type="project" value="UniProtKB-UniRule"/>
</dbReference>
<comment type="subunit">
    <text evidence="16">Component of the ribosome quality control complex (RQC).</text>
</comment>
<dbReference type="Pfam" id="PF23009">
    <property type="entry name" value="UBC_like"/>
    <property type="match status" value="1"/>
</dbReference>
<dbReference type="EMBL" id="CAAE01014601">
    <property type="protein sequence ID" value="CAG00481.1"/>
    <property type="molecule type" value="Genomic_DNA"/>
</dbReference>
<evidence type="ECO:0000256" key="13">
    <source>
        <dbReference type="ARBA" id="ARBA00022833"/>
    </source>
</evidence>
<dbReference type="InterPro" id="IPR054477">
    <property type="entry name" value="LTN1_E3_ligase_6th"/>
</dbReference>
<dbReference type="InterPro" id="IPR013083">
    <property type="entry name" value="Znf_RING/FYVE/PHD"/>
</dbReference>
<dbReference type="InterPro" id="IPR011016">
    <property type="entry name" value="Znf_RING-CH"/>
</dbReference>
<evidence type="ECO:0000259" key="18">
    <source>
        <dbReference type="PROSITE" id="PS50089"/>
    </source>
</evidence>
<name>Q4SFV1_TETNG</name>
<dbReference type="CDD" id="cd16491">
    <property type="entry name" value="RING-CH-C4HC3_LTN1"/>
    <property type="match status" value="1"/>
</dbReference>
<evidence type="ECO:0000256" key="10">
    <source>
        <dbReference type="ARBA" id="ARBA00022737"/>
    </source>
</evidence>
<dbReference type="SUPFAM" id="SSF57850">
    <property type="entry name" value="RING/U-box"/>
    <property type="match status" value="1"/>
</dbReference>
<feature type="region of interest" description="Disordered" evidence="17">
    <location>
        <begin position="586"/>
        <end position="610"/>
    </location>
</feature>
<evidence type="ECO:0000256" key="1">
    <source>
        <dbReference type="ARBA" id="ARBA00000900"/>
    </source>
</evidence>
<dbReference type="Pfam" id="PF24618">
    <property type="entry name" value="LTN1_E3_ligase_5th"/>
    <property type="match status" value="1"/>
</dbReference>
<dbReference type="KEGG" id="tng:GSTEN00018943G001"/>
<evidence type="ECO:0000256" key="8">
    <source>
        <dbReference type="ARBA" id="ARBA00022679"/>
    </source>
</evidence>
<dbReference type="GO" id="GO:0016567">
    <property type="term" value="P:protein ubiquitination"/>
    <property type="evidence" value="ECO:0007669"/>
    <property type="project" value="UniProtKB-UniPathway"/>
</dbReference>
<evidence type="ECO:0000256" key="7">
    <source>
        <dbReference type="ARBA" id="ARBA00022490"/>
    </source>
</evidence>